<feature type="compositionally biased region" description="Polar residues" evidence="2">
    <location>
        <begin position="1743"/>
        <end position="1753"/>
    </location>
</feature>
<feature type="compositionally biased region" description="Polar residues" evidence="2">
    <location>
        <begin position="450"/>
        <end position="466"/>
    </location>
</feature>
<dbReference type="GO" id="GO:0016787">
    <property type="term" value="F:hydrolase activity"/>
    <property type="evidence" value="ECO:0007669"/>
    <property type="project" value="UniProtKB-KW"/>
</dbReference>
<feature type="region of interest" description="Disordered" evidence="2">
    <location>
        <begin position="702"/>
        <end position="780"/>
    </location>
</feature>
<organism evidence="5 6">
    <name type="scientific">Magallana gigas</name>
    <name type="common">Pacific oyster</name>
    <name type="synonym">Crassostrea gigas</name>
    <dbReference type="NCBI Taxonomy" id="29159"/>
    <lineage>
        <taxon>Eukaryota</taxon>
        <taxon>Metazoa</taxon>
        <taxon>Spiralia</taxon>
        <taxon>Lophotrochozoa</taxon>
        <taxon>Mollusca</taxon>
        <taxon>Bivalvia</taxon>
        <taxon>Autobranchia</taxon>
        <taxon>Pteriomorphia</taxon>
        <taxon>Ostreida</taxon>
        <taxon>Ostreoidea</taxon>
        <taxon>Ostreidae</taxon>
        <taxon>Magallana</taxon>
    </lineage>
</organism>
<feature type="compositionally biased region" description="Basic and acidic residues" evidence="2">
    <location>
        <begin position="63"/>
        <end position="75"/>
    </location>
</feature>
<feature type="compositionally biased region" description="Basic and acidic residues" evidence="2">
    <location>
        <begin position="1696"/>
        <end position="1715"/>
    </location>
</feature>
<feature type="compositionally biased region" description="Acidic residues" evidence="2">
    <location>
        <begin position="1622"/>
        <end position="1651"/>
    </location>
</feature>
<dbReference type="SUPFAM" id="SSF48452">
    <property type="entry name" value="TPR-like"/>
    <property type="match status" value="1"/>
</dbReference>
<feature type="compositionally biased region" description="Acidic residues" evidence="2">
    <location>
        <begin position="2138"/>
        <end position="2187"/>
    </location>
</feature>
<dbReference type="Gene3D" id="3.40.50.10810">
    <property type="entry name" value="Tandem AAA-ATPase domain"/>
    <property type="match status" value="1"/>
</dbReference>
<evidence type="ECO:0000256" key="2">
    <source>
        <dbReference type="SAM" id="MobiDB-lite"/>
    </source>
</evidence>
<feature type="region of interest" description="Disordered" evidence="2">
    <location>
        <begin position="840"/>
        <end position="875"/>
    </location>
</feature>
<dbReference type="CDD" id="cd18001">
    <property type="entry name" value="DEXHc_ERCC6L"/>
    <property type="match status" value="1"/>
</dbReference>
<feature type="compositionally biased region" description="Basic and acidic residues" evidence="2">
    <location>
        <begin position="626"/>
        <end position="636"/>
    </location>
</feature>
<dbReference type="Gene3D" id="3.40.50.300">
    <property type="entry name" value="P-loop containing nucleotide triphosphate hydrolases"/>
    <property type="match status" value="1"/>
</dbReference>
<feature type="compositionally biased region" description="Polar residues" evidence="2">
    <location>
        <begin position="1988"/>
        <end position="2009"/>
    </location>
</feature>
<sequence>MASNPDPGETDTVREPDLLEEKKPAPGQNEHPDPGQNEQPDPGNVKDPDPGITEIQQNPDIGQLDHKKDQQSLHEADEKTIDAIPKSLGARARTKTAAGKGFYQSQLHDFQKKLQKHWTKMEDLLINLDKAEVGDLQRLRKIEDELKRVRTKHNAVFKDFMLFLTRNSDKEMIRKSEIEFERKETVVTSVLTRLQALKLEAAEVLSQRISDSESSSASSQRSFVNKKDLTEQYVSQHFSDPKPIEDLYLKTKLNKEQYCEYKIPQEKEPFYAESLCLEKPREKLKVQATPKPNRFYDQDPPVPNNPNSQLHSTVQDDSNRWTHNTVHKMEDDACQGLHNLSISEESTLAQCIQEKYSRLILQSKDLVSVGKVREALELNQKAYRLCPSDKLLRKIQRMQTYVKENSTDTQKEDETSELAKNPTAISSRKERASSSSPSNVVLLPKRRSVSVDTSGVSSPSVQAEQNLSEEDQVRYAMLISEAKQRVEEKNIPQALYLNKQALKILPSEKLQRKIQRMQAYMQQNNLSEVSDGLDEPNKETTLKCRTGSTSSSASEDKADDDEGEDDQAKFARLVSEARDLTSKGQVKEALGMYKEAHKISPSDKLSRKMERMEEYLKQNECTSENVDTKDAEKEQSVESSLPKEMTESDEGTENQFKQLVSRARDLTAEGHLKEALSLYRLAADIQPSDKLSRKMQRMEEYLRENGIPVDDNSSKGETLDTEMECDKPVQTSDHIAPPQHSPTSQDRAPPLGTTPLQDRAPPPGTTPLQGRGLPSSTDVTGLSEEDQIQFATLVSKAKEQMLQGEAAGALQSYRQASQIYPSNKLQAKILKLQNFLKESQTSQETSNVNIANSPRRIKENTPVRRPSGNGQSGALSVDQQRKYNELVMKAKRLATDGMIKEALECNKKALKICFSDKLEKRIQKMESYLASNDDEEEGENGGMVPLGKGFYLYKDLEKNLYAHQKQGVLWMWGLHQKRKGGILGDDMGLGKTIQVISFLSGLFDMEKVHSVLIVMPVSVIGNWEKEFGKWAPGIKVESYHGSKKEKERSLAKIRRKGGVLLTSYGLVVTSWEMMSQQDGRPFRWDYLILDEGHKIKNPTKTTKGVHQIPAGHRILLTGTPIQNNLREMWSLFDFVHQGTLLGTARTFKMEYENPITRARERDATANERRLGMEMAESLKQIISPYFLRRTKAEVTDNEAREGQNSSSSTRTLKMPTMTRKNDFIIWLFLTPDQQRIYGDFLSLDTVKELLMTKKSPLVALTVLKKICDHPRLLSRRACAQLGLDGEHGLNDSALESEEGYQCAANQIKNMPDNVLIQESGKLIVIMDLLDQMKREGHRCLVFSQSRKMLDIIHQLITNRGHKVMRLDGTITQLSERDKRIATFQEDMSYSVFLLTTQVGGVGLTLTAADRVIIYDPSWNPATDAQAVDRVFRIGQDKNVVIYRLITCGTVEEKIYRRQIFKDSITRQTTGNTKNPYRYFTKQELKELFTLDNPRVSKTQQQLEEMHSQQRKTDSSLDAHIAFLYSLDIFGISDHDLMFTQEKCDFEDEGEAEVDPGTDYIQHRVQKAKELLQMESDLTQDFEQRAGKYPRNVPSGPEESGSQKPFSRPWGDWNLQGTVNTQEEGEEDVKDVQEIDLDAENESEEDEEGEEEQNLREVKREVVDTSHIDLVTPDPTPVKASKVVDLTSSSTKPGARVKLEPESPKIEMESESYDRKEIKMEVLSPDHHSEKAEESDEEVQAIENIQNLSIQGSPKGTPRHGNDDEMLQLKSDIKDLNSSSHSDVIQVDKLEETMEDRENINDESVAKETGSDEMEEIVVDSEDEENKENVPLSQILASAKRSSDSFKLNRSIDGQPRSPLAPIILSPVVTDSPAKKKPRRSVSASPWLRNSPVKRVEKVVKEEQVFISPDRFRPLMGTTPKGFSDRVRSGSNLNSTILSAFSESPQVVRKELDMDSPLDGKRTTSRLQETLVEESPDRQGLSAGLHSSFVPNSLENTPSVTPSNDISRNKSIAIEETDEESSPLKSVSISRNESVMESSVLSDDEGQLEEVRDSDPEQSLVEIDSDNSLPCLSVKKKPFRKAVIVSDSESDAEDLRTENEDVEEAVGSDQSENRKKRKSSESSSLPQSKYAMLSSSDNEQSEEQENIKSEDEEEDLMSDDHDEEQEEEEEEDSIDIDVDSEEEDFQELSEELKEQYRVATQRAKELYKSSEYEQCLGCILQALEIYPENTALQAFALQVHAKKEG</sequence>
<feature type="region of interest" description="Disordered" evidence="2">
    <location>
        <begin position="1743"/>
        <end position="1885"/>
    </location>
</feature>
<keyword evidence="1" id="KW-0378">Hydrolase</keyword>
<reference evidence="5" key="1">
    <citation type="submission" date="2022-08" db="UniProtKB">
        <authorList>
            <consortium name="EnsemblMetazoa"/>
        </authorList>
    </citation>
    <scope>IDENTIFICATION</scope>
    <source>
        <strain evidence="5">05x7-T-G4-1.051#20</strain>
    </source>
</reference>
<feature type="region of interest" description="Disordered" evidence="2">
    <location>
        <begin position="1586"/>
        <end position="1715"/>
    </location>
</feature>
<dbReference type="PROSITE" id="PS51192">
    <property type="entry name" value="HELICASE_ATP_BIND_1"/>
    <property type="match status" value="1"/>
</dbReference>
<dbReference type="InterPro" id="IPR000330">
    <property type="entry name" value="SNF2_N"/>
</dbReference>
<evidence type="ECO:0008006" key="7">
    <source>
        <dbReference type="Google" id="ProtNLM"/>
    </source>
</evidence>
<evidence type="ECO:0000259" key="3">
    <source>
        <dbReference type="PROSITE" id="PS51192"/>
    </source>
</evidence>
<dbReference type="InterPro" id="IPR027417">
    <property type="entry name" value="P-loop_NTPase"/>
</dbReference>
<feature type="compositionally biased region" description="Basic and acidic residues" evidence="2">
    <location>
        <begin position="1947"/>
        <end position="1961"/>
    </location>
</feature>
<proteinExistence type="predicted"/>
<dbReference type="SUPFAM" id="SSF52540">
    <property type="entry name" value="P-loop containing nucleoside triphosphate hydrolases"/>
    <property type="match status" value="2"/>
</dbReference>
<evidence type="ECO:0000313" key="5">
    <source>
        <dbReference type="EnsemblMetazoa" id="G34646.1:cds"/>
    </source>
</evidence>
<dbReference type="SMART" id="SM00028">
    <property type="entry name" value="TPR"/>
    <property type="match status" value="4"/>
</dbReference>
<feature type="compositionally biased region" description="Polar residues" evidence="2">
    <location>
        <begin position="840"/>
        <end position="852"/>
    </location>
</feature>
<feature type="region of interest" description="Disordered" evidence="2">
    <location>
        <begin position="291"/>
        <end position="315"/>
    </location>
</feature>
<dbReference type="CDD" id="cd18793">
    <property type="entry name" value="SF2_C_SNF"/>
    <property type="match status" value="1"/>
</dbReference>
<feature type="region of interest" description="Disordered" evidence="2">
    <location>
        <begin position="401"/>
        <end position="467"/>
    </location>
</feature>
<dbReference type="Pfam" id="PF00271">
    <property type="entry name" value="Helicase_C"/>
    <property type="match status" value="1"/>
</dbReference>
<accession>A0A8W8MJL1</accession>
<feature type="region of interest" description="Disordered" evidence="2">
    <location>
        <begin position="527"/>
        <end position="566"/>
    </location>
</feature>
<feature type="domain" description="Helicase ATP-binding" evidence="3">
    <location>
        <begin position="972"/>
        <end position="1138"/>
    </location>
</feature>
<dbReference type="PANTHER" id="PTHR45629:SF7">
    <property type="entry name" value="DNA EXCISION REPAIR PROTEIN ERCC-6-RELATED"/>
    <property type="match status" value="1"/>
</dbReference>
<dbReference type="GO" id="GO:0005524">
    <property type="term" value="F:ATP binding"/>
    <property type="evidence" value="ECO:0007669"/>
    <property type="project" value="InterPro"/>
</dbReference>
<feature type="domain" description="Helicase C-terminal" evidence="4">
    <location>
        <begin position="1324"/>
        <end position="1476"/>
    </location>
</feature>
<dbReference type="InterPro" id="IPR001650">
    <property type="entry name" value="Helicase_C-like"/>
</dbReference>
<dbReference type="InterPro" id="IPR014001">
    <property type="entry name" value="Helicase_ATP-bd"/>
</dbReference>
<feature type="region of interest" description="Disordered" evidence="2">
    <location>
        <begin position="619"/>
        <end position="654"/>
    </location>
</feature>
<dbReference type="SMART" id="SM00487">
    <property type="entry name" value="DEXDc"/>
    <property type="match status" value="1"/>
</dbReference>
<feature type="compositionally biased region" description="Acidic residues" evidence="2">
    <location>
        <begin position="1810"/>
        <end position="1825"/>
    </location>
</feature>
<protein>
    <recommendedName>
        <fullName evidence="7">DNA excision repair protein ERCC-6-like</fullName>
    </recommendedName>
</protein>
<evidence type="ECO:0000256" key="1">
    <source>
        <dbReference type="ARBA" id="ARBA00022801"/>
    </source>
</evidence>
<dbReference type="EnsemblMetazoa" id="G34646.1">
    <property type="protein sequence ID" value="G34646.1:cds"/>
    <property type="gene ID" value="G34646"/>
</dbReference>
<feature type="compositionally biased region" description="Basic and acidic residues" evidence="2">
    <location>
        <begin position="1652"/>
        <end position="1666"/>
    </location>
</feature>
<dbReference type="FunFam" id="3.40.50.10810:FF:000042">
    <property type="entry name" value="SNF2 family helicase-like protein"/>
    <property type="match status" value="1"/>
</dbReference>
<keyword evidence="6" id="KW-1185">Reference proteome</keyword>
<dbReference type="GO" id="GO:0015616">
    <property type="term" value="F:DNA translocase activity"/>
    <property type="evidence" value="ECO:0007669"/>
    <property type="project" value="TreeGrafter"/>
</dbReference>
<feature type="compositionally biased region" description="Polar residues" evidence="2">
    <location>
        <begin position="305"/>
        <end position="315"/>
    </location>
</feature>
<dbReference type="InterPro" id="IPR038718">
    <property type="entry name" value="SNF2-like_sf"/>
</dbReference>
<dbReference type="Proteomes" id="UP000005408">
    <property type="component" value="Unassembled WGS sequence"/>
</dbReference>
<dbReference type="SMART" id="SM00490">
    <property type="entry name" value="HELICc"/>
    <property type="match status" value="1"/>
</dbReference>
<feature type="compositionally biased region" description="Basic and acidic residues" evidence="2">
    <location>
        <begin position="1785"/>
        <end position="1809"/>
    </location>
</feature>
<feature type="region of interest" description="Disordered" evidence="2">
    <location>
        <begin position="1943"/>
        <end position="2187"/>
    </location>
</feature>
<dbReference type="InterPro" id="IPR049730">
    <property type="entry name" value="SNF2/RAD54-like_C"/>
</dbReference>
<evidence type="ECO:0000259" key="4">
    <source>
        <dbReference type="PROSITE" id="PS51194"/>
    </source>
</evidence>
<dbReference type="PROSITE" id="PS51194">
    <property type="entry name" value="HELICASE_CTER"/>
    <property type="match status" value="1"/>
</dbReference>
<evidence type="ECO:0000313" key="6">
    <source>
        <dbReference type="Proteomes" id="UP000005408"/>
    </source>
</evidence>
<dbReference type="PANTHER" id="PTHR45629">
    <property type="entry name" value="SNF2/RAD54 FAMILY MEMBER"/>
    <property type="match status" value="1"/>
</dbReference>
<dbReference type="InterPro" id="IPR019734">
    <property type="entry name" value="TPR_rpt"/>
</dbReference>
<dbReference type="InterPro" id="IPR011990">
    <property type="entry name" value="TPR-like_helical_dom_sf"/>
</dbReference>
<feature type="compositionally biased region" description="Polar residues" evidence="2">
    <location>
        <begin position="2022"/>
        <end position="2040"/>
    </location>
</feature>
<name>A0A8W8MJL1_MAGGI</name>
<dbReference type="Pfam" id="PF00176">
    <property type="entry name" value="SNF2-rel_dom"/>
    <property type="match status" value="1"/>
</dbReference>
<feature type="compositionally biased region" description="Basic and acidic residues" evidence="2">
    <location>
        <begin position="11"/>
        <end position="24"/>
    </location>
</feature>
<feature type="region of interest" description="Disordered" evidence="2">
    <location>
        <begin position="1"/>
        <end position="75"/>
    </location>
</feature>
<dbReference type="InterPro" id="IPR050496">
    <property type="entry name" value="SNF2_RAD54_helicase_repair"/>
</dbReference>